<keyword evidence="2" id="KW-1185">Reference proteome</keyword>
<evidence type="ECO:0000313" key="2">
    <source>
        <dbReference type="Proteomes" id="UP000664698"/>
    </source>
</evidence>
<reference evidence="1 2" key="1">
    <citation type="submission" date="2021-03" db="EMBL/GenBank/DDBJ databases">
        <title>novel species isolated from a fishpond in China.</title>
        <authorList>
            <person name="Lu H."/>
            <person name="Cai Z."/>
        </authorList>
    </citation>
    <scope>NUCLEOTIDE SEQUENCE [LARGE SCALE GENOMIC DNA]</scope>
    <source>
        <strain evidence="1 2">JCM 31546</strain>
    </source>
</reference>
<dbReference type="RefSeq" id="WP_206569097.1">
    <property type="nucleotide sequence ID" value="NZ_JAFKCW010000002.1"/>
</dbReference>
<sequence length="550" mass="63089">MKYLYVLLLMTFLVPFSFGQVLGPGFWLQERQRRDQLLGDSLVDQSFLLRPMVNSSQTKDRLQEEPDFGGHLLPAFVSLKALNKRSYGWGDYGLIPTPGIQVGVMPGGRAFFKDIVVLDIQPELVYASNAAYRGYEGFGETIDRGKFFLWNSSEFPERFGEGAYSYFGWGQSSLTLGTGAFEAGISTKNIWWGPGRWNSLIFSTNAPGFPHATLNTRRPAKTFLGNFEGQVIMGRLQNGGYPALQNEELNALYFREFPDDWRYLNGITLNYSPKWVKGLSVGFSRTFQVYRALMEDTFWDYFPIFEAFQKAGFFENGNTVDYDDNGRSQQVSFFGRYYFQKAKAEIYFEYGRRDHSYTWREFTLNPEHARAYLIGFNKVFPELVHGFDFQLSSEITHQQESINRIIRYSPLGGLSWHSHTRAGGFANMGQPLGVGLGPGSNVQTLELALVKDFDKIGLLFERLENHQDFYNKAFGQQSERKPWVDLSLGFLYDKKIENLIISSKLQLIHARNYQWQLDPASTPEFPKGENLTSVMAQVSLVYFWNKTKIQ</sequence>
<dbReference type="EMBL" id="JAFKCW010000002">
    <property type="protein sequence ID" value="MBN7801118.1"/>
    <property type="molecule type" value="Genomic_DNA"/>
</dbReference>
<organism evidence="1 2">
    <name type="scientific">Algoriphagus aestuariicola</name>
    <dbReference type="NCBI Taxonomy" id="1852016"/>
    <lineage>
        <taxon>Bacteria</taxon>
        <taxon>Pseudomonadati</taxon>
        <taxon>Bacteroidota</taxon>
        <taxon>Cytophagia</taxon>
        <taxon>Cytophagales</taxon>
        <taxon>Cyclobacteriaceae</taxon>
        <taxon>Algoriphagus</taxon>
    </lineage>
</organism>
<dbReference type="InterPro" id="IPR026950">
    <property type="entry name" value="Caps_assemb_Wzi"/>
</dbReference>
<proteinExistence type="predicted"/>
<dbReference type="InterPro" id="IPR038636">
    <property type="entry name" value="Wzi_sf"/>
</dbReference>
<name>A0ABS3BP84_9BACT</name>
<dbReference type="Pfam" id="PF14052">
    <property type="entry name" value="Caps_assemb_Wzi"/>
    <property type="match status" value="1"/>
</dbReference>
<accession>A0ABS3BP84</accession>
<gene>
    <name evidence="1" type="ORF">J0A67_09605</name>
</gene>
<protein>
    <recommendedName>
        <fullName evidence="3">Capsule assembly protein Wzi</fullName>
    </recommendedName>
</protein>
<evidence type="ECO:0000313" key="1">
    <source>
        <dbReference type="EMBL" id="MBN7801118.1"/>
    </source>
</evidence>
<evidence type="ECO:0008006" key="3">
    <source>
        <dbReference type="Google" id="ProtNLM"/>
    </source>
</evidence>
<comment type="caution">
    <text evidence="1">The sequence shown here is derived from an EMBL/GenBank/DDBJ whole genome shotgun (WGS) entry which is preliminary data.</text>
</comment>
<dbReference type="Proteomes" id="UP000664698">
    <property type="component" value="Unassembled WGS sequence"/>
</dbReference>
<dbReference type="Gene3D" id="2.40.160.130">
    <property type="entry name" value="Capsule assembly protein Wzi"/>
    <property type="match status" value="1"/>
</dbReference>